<dbReference type="Proteomes" id="UP001524944">
    <property type="component" value="Unassembled WGS sequence"/>
</dbReference>
<dbReference type="EMBL" id="JANPWE010000001">
    <property type="protein sequence ID" value="MCR6544541.1"/>
    <property type="molecule type" value="Genomic_DNA"/>
</dbReference>
<proteinExistence type="inferred from homology"/>
<sequence>MLNLTEKDGNVILKVKVQPRASKNELAGILGDAVKLRITAPPVEGEANKAVIRFFARLFKLPQTSVQIISGDTSRNKVVELTGVTLKEVEDQING</sequence>
<accession>A0ABT1Y4E2</accession>
<protein>
    <recommendedName>
        <fullName evidence="2">UPF0235 protein NVS47_03270</fullName>
    </recommendedName>
</protein>
<organism evidence="3 4">
    <name type="scientific">Dehalobacterium formicoaceticum</name>
    <dbReference type="NCBI Taxonomy" id="51515"/>
    <lineage>
        <taxon>Bacteria</taxon>
        <taxon>Bacillati</taxon>
        <taxon>Bacillota</taxon>
        <taxon>Clostridia</taxon>
        <taxon>Eubacteriales</taxon>
        <taxon>Peptococcaceae</taxon>
        <taxon>Dehalobacterium</taxon>
    </lineage>
</organism>
<gene>
    <name evidence="3" type="ORF">NVS47_03270</name>
</gene>
<comment type="similarity">
    <text evidence="1 2">Belongs to the UPF0235 family.</text>
</comment>
<evidence type="ECO:0000313" key="4">
    <source>
        <dbReference type="Proteomes" id="UP001524944"/>
    </source>
</evidence>
<dbReference type="NCBIfam" id="TIGR00251">
    <property type="entry name" value="DUF167 family protein"/>
    <property type="match status" value="1"/>
</dbReference>
<reference evidence="3 4" key="1">
    <citation type="submission" date="2022-08" db="EMBL/GenBank/DDBJ databases">
        <title>Proteogenomics of the novel Dehalobacterium formicoaceticum strain EZ94 highlights a key role of methyltransferases during anaerobic dichloromethane degradation.</title>
        <authorList>
            <person name="Wasmund K."/>
        </authorList>
    </citation>
    <scope>NUCLEOTIDE SEQUENCE [LARGE SCALE GENOMIC DNA]</scope>
    <source>
        <strain evidence="3 4">EZ94</strain>
    </source>
</reference>
<evidence type="ECO:0000313" key="3">
    <source>
        <dbReference type="EMBL" id="MCR6544541.1"/>
    </source>
</evidence>
<dbReference type="Gene3D" id="3.30.1200.10">
    <property type="entry name" value="YggU-like"/>
    <property type="match status" value="1"/>
</dbReference>
<comment type="caution">
    <text evidence="3">The sequence shown here is derived from an EMBL/GenBank/DDBJ whole genome shotgun (WGS) entry which is preliminary data.</text>
</comment>
<dbReference type="RefSeq" id="WP_089610001.1">
    <property type="nucleotide sequence ID" value="NZ_CP022121.1"/>
</dbReference>
<dbReference type="SMART" id="SM01152">
    <property type="entry name" value="DUF167"/>
    <property type="match status" value="1"/>
</dbReference>
<evidence type="ECO:0000256" key="2">
    <source>
        <dbReference type="HAMAP-Rule" id="MF_00634"/>
    </source>
</evidence>
<dbReference type="PANTHER" id="PTHR13420">
    <property type="entry name" value="UPF0235 PROTEIN C15ORF40"/>
    <property type="match status" value="1"/>
</dbReference>
<dbReference type="Pfam" id="PF02594">
    <property type="entry name" value="DUF167"/>
    <property type="match status" value="1"/>
</dbReference>
<dbReference type="HAMAP" id="MF_00634">
    <property type="entry name" value="UPF0235"/>
    <property type="match status" value="1"/>
</dbReference>
<name>A0ABT1Y4E2_9FIRM</name>
<evidence type="ECO:0000256" key="1">
    <source>
        <dbReference type="ARBA" id="ARBA00010364"/>
    </source>
</evidence>
<dbReference type="SUPFAM" id="SSF69786">
    <property type="entry name" value="YggU-like"/>
    <property type="match status" value="1"/>
</dbReference>
<dbReference type="InterPro" id="IPR036591">
    <property type="entry name" value="YggU-like_sf"/>
</dbReference>
<keyword evidence="4" id="KW-1185">Reference proteome</keyword>
<dbReference type="PANTHER" id="PTHR13420:SF7">
    <property type="entry name" value="UPF0235 PROTEIN C15ORF40"/>
    <property type="match status" value="1"/>
</dbReference>
<dbReference type="InterPro" id="IPR003746">
    <property type="entry name" value="DUF167"/>
</dbReference>